<organism evidence="2 3">
    <name type="scientific">Thalassobacillus devorans</name>
    <dbReference type="NCBI Taxonomy" id="279813"/>
    <lineage>
        <taxon>Bacteria</taxon>
        <taxon>Bacillati</taxon>
        <taxon>Bacillota</taxon>
        <taxon>Bacilli</taxon>
        <taxon>Bacillales</taxon>
        <taxon>Bacillaceae</taxon>
        <taxon>Thalassobacillus</taxon>
    </lineage>
</organism>
<dbReference type="EMBL" id="BMCJ01000003">
    <property type="protein sequence ID" value="GGC89757.1"/>
    <property type="molecule type" value="Genomic_DNA"/>
</dbReference>
<name>A0ABQ1P2K7_9BACI</name>
<evidence type="ECO:0000313" key="2">
    <source>
        <dbReference type="EMBL" id="GGC89757.1"/>
    </source>
</evidence>
<evidence type="ECO:0000313" key="3">
    <source>
        <dbReference type="Proteomes" id="UP000619534"/>
    </source>
</evidence>
<proteinExistence type="predicted"/>
<gene>
    <name evidence="2" type="ORF">GCM10007216_20610</name>
</gene>
<accession>A0ABQ1P2K7</accession>
<evidence type="ECO:0000256" key="1">
    <source>
        <dbReference type="SAM" id="Coils"/>
    </source>
</evidence>
<feature type="coiled-coil region" evidence="1">
    <location>
        <begin position="139"/>
        <end position="166"/>
    </location>
</feature>
<reference evidence="3" key="1">
    <citation type="journal article" date="2019" name="Int. J. Syst. Evol. Microbiol.">
        <title>The Global Catalogue of Microorganisms (GCM) 10K type strain sequencing project: providing services to taxonomists for standard genome sequencing and annotation.</title>
        <authorList>
            <consortium name="The Broad Institute Genomics Platform"/>
            <consortium name="The Broad Institute Genome Sequencing Center for Infectious Disease"/>
            <person name="Wu L."/>
            <person name="Ma J."/>
        </authorList>
    </citation>
    <scope>NUCLEOTIDE SEQUENCE [LARGE SCALE GENOMIC DNA]</scope>
    <source>
        <strain evidence="3">CCM 7282</strain>
    </source>
</reference>
<dbReference type="RefSeq" id="WP_062445917.1">
    <property type="nucleotide sequence ID" value="NZ_BMCJ01000003.1"/>
</dbReference>
<comment type="caution">
    <text evidence="2">The sequence shown here is derived from an EMBL/GenBank/DDBJ whole genome shotgun (WGS) entry which is preliminary data.</text>
</comment>
<protein>
    <submittedName>
        <fullName evidence="2">Uncharacterized protein</fullName>
    </submittedName>
</protein>
<keyword evidence="3" id="KW-1185">Reference proteome</keyword>
<dbReference type="Proteomes" id="UP000619534">
    <property type="component" value="Unassembled WGS sequence"/>
</dbReference>
<sequence>MVLQLNLKNNGETLWETNDFYDEKQRRGAITKLFEAANAYYQGNEKTYASISRGVEQLDEWRIGLENLIKQSYHIARREADENPELHTINDVAFQLLVVYVSDYFKNDNMDYDYFIDNKHRFIGMNLIILQDGVVRFDNVINEENLEEAEQELTRYERLVSAQLLAQHRIVYQLIKAVLFKYKLAHRQ</sequence>
<keyword evidence="1" id="KW-0175">Coiled coil</keyword>